<organism evidence="3">
    <name type="scientific">Perkinsus marinus (strain ATCC 50983 / TXsc)</name>
    <dbReference type="NCBI Taxonomy" id="423536"/>
    <lineage>
        <taxon>Eukaryota</taxon>
        <taxon>Sar</taxon>
        <taxon>Alveolata</taxon>
        <taxon>Perkinsozoa</taxon>
        <taxon>Perkinsea</taxon>
        <taxon>Perkinsida</taxon>
        <taxon>Perkinsidae</taxon>
        <taxon>Perkinsus</taxon>
    </lineage>
</organism>
<keyword evidence="3" id="KW-1185">Reference proteome</keyword>
<feature type="signal peptide" evidence="1">
    <location>
        <begin position="1"/>
        <end position="18"/>
    </location>
</feature>
<sequence>MLHHIIFIFTLVTEWGWGMSTSIDAPISTSIETPPTDCEVTWESAKDTRKVKVEAFVYTPKAPLYHGKRSVRIKSITFTSE</sequence>
<reference evidence="2 3" key="1">
    <citation type="submission" date="2008-07" db="EMBL/GenBank/DDBJ databases">
        <authorList>
            <person name="El-Sayed N."/>
            <person name="Caler E."/>
            <person name="Inman J."/>
            <person name="Amedeo P."/>
            <person name="Hass B."/>
            <person name="Wortman J."/>
        </authorList>
    </citation>
    <scope>NUCLEOTIDE SEQUENCE [LARGE SCALE GENOMIC DNA]</scope>
    <source>
        <strain evidence="3">ATCC 50983 / TXsc</strain>
    </source>
</reference>
<dbReference type="InParanoid" id="C5LCG8"/>
<gene>
    <name evidence="2" type="ORF">Pmar_PMAR011679</name>
</gene>
<dbReference type="RefSeq" id="XP_002773835.1">
    <property type="nucleotide sequence ID" value="XM_002773789.1"/>
</dbReference>
<keyword evidence="1" id="KW-0732">Signal</keyword>
<proteinExistence type="predicted"/>
<feature type="chain" id="PRO_5002954992" evidence="1">
    <location>
        <begin position="19"/>
        <end position="81"/>
    </location>
</feature>
<evidence type="ECO:0000313" key="2">
    <source>
        <dbReference type="EMBL" id="EER05651.1"/>
    </source>
</evidence>
<accession>C5LCG8</accession>
<evidence type="ECO:0000256" key="1">
    <source>
        <dbReference type="SAM" id="SignalP"/>
    </source>
</evidence>
<dbReference type="EMBL" id="GG680918">
    <property type="protein sequence ID" value="EER05651.1"/>
    <property type="molecule type" value="Genomic_DNA"/>
</dbReference>
<dbReference type="Proteomes" id="UP000007800">
    <property type="component" value="Unassembled WGS sequence"/>
</dbReference>
<name>C5LCG8_PERM5</name>
<dbReference type="GeneID" id="9042626"/>
<evidence type="ECO:0000313" key="3">
    <source>
        <dbReference type="Proteomes" id="UP000007800"/>
    </source>
</evidence>
<protein>
    <submittedName>
        <fullName evidence="2">Uncharacterized protein</fullName>
    </submittedName>
</protein>
<dbReference type="AlphaFoldDB" id="C5LCG8"/>